<dbReference type="Pfam" id="PF07864">
    <property type="entry name" value="DUF1651"/>
    <property type="match status" value="1"/>
</dbReference>
<dbReference type="EMBL" id="JNAM01000005">
    <property type="protein sequence ID" value="KGF98372.1"/>
    <property type="molecule type" value="Genomic_DNA"/>
</dbReference>
<dbReference type="STRING" id="74545.EU96_0333"/>
<protein>
    <submittedName>
        <fullName evidence="1">Uncharacterized protein</fullName>
    </submittedName>
</protein>
<accession>A0A0A2A8Y2</accession>
<name>A0A0A2A8Y2_PROMR</name>
<proteinExistence type="predicted"/>
<sequence length="104" mass="12163">MYYLGMTLGGANVWTNFSYGYRNESPSGWLLSPDRSRLILFTMNKKSPRNRMRIFAHTYYANNLGEPAAIKSSTQMYLDNAWDKWHDLQLEGWTFEELELPESA</sequence>
<dbReference type="AlphaFoldDB" id="A0A0A2A8Y2"/>
<comment type="caution">
    <text evidence="1">The sequence shown here is derived from an EMBL/GenBank/DDBJ whole genome shotgun (WGS) entry which is preliminary data.</text>
</comment>
<reference evidence="2" key="1">
    <citation type="journal article" date="2014" name="Sci. Data">
        <title>Genomes of diverse isolates of the marine cyanobacterium Prochlorococcus.</title>
        <authorList>
            <person name="Biller S."/>
            <person name="Berube P."/>
            <person name="Thompson J."/>
            <person name="Kelly L."/>
            <person name="Roggensack S."/>
            <person name="Awad L."/>
            <person name="Roache-Johnson K."/>
            <person name="Ding H."/>
            <person name="Giovannoni S.J."/>
            <person name="Moore L.R."/>
            <person name="Chisholm S.W."/>
        </authorList>
    </citation>
    <scope>NUCLEOTIDE SEQUENCE [LARGE SCALE GENOMIC DNA]</scope>
    <source>
        <strain evidence="2">MIT 9302</strain>
    </source>
</reference>
<evidence type="ECO:0000313" key="1">
    <source>
        <dbReference type="EMBL" id="KGF98372.1"/>
    </source>
</evidence>
<gene>
    <name evidence="1" type="ORF">EU96_0333</name>
</gene>
<evidence type="ECO:0000313" key="2">
    <source>
        <dbReference type="Proteomes" id="UP000030445"/>
    </source>
</evidence>
<dbReference type="InterPro" id="IPR012447">
    <property type="entry name" value="DUF1651"/>
</dbReference>
<organism evidence="1 2">
    <name type="scientific">Prochlorococcus marinus str. MIT 9302</name>
    <dbReference type="NCBI Taxonomy" id="74545"/>
    <lineage>
        <taxon>Bacteria</taxon>
        <taxon>Bacillati</taxon>
        <taxon>Cyanobacteriota</taxon>
        <taxon>Cyanophyceae</taxon>
        <taxon>Synechococcales</taxon>
        <taxon>Prochlorococcaceae</taxon>
        <taxon>Prochlorococcus</taxon>
    </lineage>
</organism>
<dbReference type="Proteomes" id="UP000030445">
    <property type="component" value="Unassembled WGS sequence"/>
</dbReference>